<dbReference type="CDD" id="cd06257">
    <property type="entry name" value="DnaJ"/>
    <property type="match status" value="1"/>
</dbReference>
<dbReference type="PROSITE" id="PS50076">
    <property type="entry name" value="DNAJ_2"/>
    <property type="match status" value="1"/>
</dbReference>
<dbReference type="Gene3D" id="1.10.287.110">
    <property type="entry name" value="DnaJ domain"/>
    <property type="match status" value="1"/>
</dbReference>
<dbReference type="EMBL" id="BQKC01000001">
    <property type="protein sequence ID" value="GJM54477.1"/>
    <property type="molecule type" value="Genomic_DNA"/>
</dbReference>
<sequence length="331" mass="35854">MPKKNFYDVLGVSRDASADEIKKSFRKLAQKHHPDAGGDEQKFKEISEAYETLSDPEKRKEYDQVLMFGGIPGADFGGDGGRGRAYTYTDGGFDFSDIFSGFGGGAASAQDDGGFGGFDFSSIFGGGNPGNRVQKGGDLTMSIDVTFEEALTGAQRKVTYRIPSTGEEQSLTVKIPAGAVNGGKLRYRKRGEFGRNGGERGDLVITTRVAEHPVFKRDGADVRMDLPISIYEAALGATVEIPTPEGKTVRLKVPKATQDGKVFRFKDLGAPNVKKKGAKGALYVTVKVEVPTRLSKEERGALEEAQAADHHDYRRDIEKLVKDAAKESKSK</sequence>
<dbReference type="RefSeq" id="WP_135977980.1">
    <property type="nucleotide sequence ID" value="NZ_BQKC01000001.1"/>
</dbReference>
<accession>A0AAV5AYR7</accession>
<feature type="domain" description="J" evidence="2">
    <location>
        <begin position="5"/>
        <end position="66"/>
    </location>
</feature>
<protein>
    <submittedName>
        <fullName evidence="3">Molecular chaperone DnaJ</fullName>
    </submittedName>
</protein>
<dbReference type="PANTHER" id="PTHR43096">
    <property type="entry name" value="DNAJ HOMOLOG 1, MITOCHONDRIAL-RELATED"/>
    <property type="match status" value="1"/>
</dbReference>
<dbReference type="InterPro" id="IPR008971">
    <property type="entry name" value="HSP40/DnaJ_pept-bd"/>
</dbReference>
<dbReference type="Gene3D" id="2.60.260.20">
    <property type="entry name" value="Urease metallochaperone UreE, N-terminal domain"/>
    <property type="match status" value="2"/>
</dbReference>
<gene>
    <name evidence="3" type="ORF">ATOP_01320</name>
</gene>
<dbReference type="Pfam" id="PF00226">
    <property type="entry name" value="DnaJ"/>
    <property type="match status" value="1"/>
</dbReference>
<keyword evidence="4" id="KW-1185">Reference proteome</keyword>
<name>A0AAV5AYR7_9ACTN</name>
<dbReference type="PANTHER" id="PTHR43096:SF52">
    <property type="entry name" value="DNAJ HOMOLOG 1, MITOCHONDRIAL-RELATED"/>
    <property type="match status" value="1"/>
</dbReference>
<reference evidence="3" key="1">
    <citation type="journal article" date="2022" name="Int. J. Syst. Evol. Microbiol.">
        <title>Granulimonas faecalis gen. nov., sp. nov., and Leptogranulimonas caecicola gen. nov., sp. nov., novel lactate-producing Atopobiaceae bacteria isolated from mouse intestines, and an emended description of the family Atopobiaceae.</title>
        <authorList>
            <person name="Morinaga K."/>
            <person name="Kusada H."/>
            <person name="Sakamoto S."/>
            <person name="Murakami T."/>
            <person name="Toyoda A."/>
            <person name="Mori H."/>
            <person name="Meng X.Y."/>
            <person name="Takashino M."/>
            <person name="Murotomi K."/>
            <person name="Tamaki H."/>
        </authorList>
    </citation>
    <scope>NUCLEOTIDE SEQUENCE</scope>
    <source>
        <strain evidence="3">OPF53</strain>
    </source>
</reference>
<dbReference type="GO" id="GO:0042026">
    <property type="term" value="P:protein refolding"/>
    <property type="evidence" value="ECO:0007669"/>
    <property type="project" value="TreeGrafter"/>
</dbReference>
<evidence type="ECO:0000256" key="1">
    <source>
        <dbReference type="ARBA" id="ARBA00023186"/>
    </source>
</evidence>
<proteinExistence type="predicted"/>
<dbReference type="InterPro" id="IPR001623">
    <property type="entry name" value="DnaJ_domain"/>
</dbReference>
<dbReference type="FunFam" id="2.60.260.20:FF:000013">
    <property type="entry name" value="DnaJ subfamily B member 11"/>
    <property type="match status" value="1"/>
</dbReference>
<keyword evidence="1" id="KW-0143">Chaperone</keyword>
<dbReference type="PROSITE" id="PS00636">
    <property type="entry name" value="DNAJ_1"/>
    <property type="match status" value="1"/>
</dbReference>
<comment type="caution">
    <text evidence="3">The sequence shown here is derived from an EMBL/GenBank/DDBJ whole genome shotgun (WGS) entry which is preliminary data.</text>
</comment>
<dbReference type="SMART" id="SM00271">
    <property type="entry name" value="DnaJ"/>
    <property type="match status" value="1"/>
</dbReference>
<dbReference type="SUPFAM" id="SSF46565">
    <property type="entry name" value="Chaperone J-domain"/>
    <property type="match status" value="1"/>
</dbReference>
<dbReference type="Proteomes" id="UP001055025">
    <property type="component" value="Unassembled WGS sequence"/>
</dbReference>
<dbReference type="GO" id="GO:0051082">
    <property type="term" value="F:unfolded protein binding"/>
    <property type="evidence" value="ECO:0007669"/>
    <property type="project" value="InterPro"/>
</dbReference>
<dbReference type="InterPro" id="IPR002939">
    <property type="entry name" value="DnaJ_C"/>
</dbReference>
<dbReference type="InterPro" id="IPR036869">
    <property type="entry name" value="J_dom_sf"/>
</dbReference>
<evidence type="ECO:0000259" key="2">
    <source>
        <dbReference type="PROSITE" id="PS50076"/>
    </source>
</evidence>
<dbReference type="CDD" id="cd10747">
    <property type="entry name" value="DnaJ_C"/>
    <property type="match status" value="1"/>
</dbReference>
<dbReference type="InterPro" id="IPR018253">
    <property type="entry name" value="DnaJ_domain_CS"/>
</dbReference>
<evidence type="ECO:0000313" key="3">
    <source>
        <dbReference type="EMBL" id="GJM54477.1"/>
    </source>
</evidence>
<dbReference type="Pfam" id="PF01556">
    <property type="entry name" value="DnaJ_C"/>
    <property type="match status" value="1"/>
</dbReference>
<organism evidence="3 4">
    <name type="scientific">Granulimonas faecalis</name>
    <dbReference type="NCBI Taxonomy" id="2894155"/>
    <lineage>
        <taxon>Bacteria</taxon>
        <taxon>Bacillati</taxon>
        <taxon>Actinomycetota</taxon>
        <taxon>Coriobacteriia</taxon>
        <taxon>Coriobacteriales</taxon>
        <taxon>Kribbibacteriaceae</taxon>
        <taxon>Granulimonas</taxon>
    </lineage>
</organism>
<dbReference type="PRINTS" id="PR00625">
    <property type="entry name" value="JDOMAIN"/>
</dbReference>
<dbReference type="GO" id="GO:0005737">
    <property type="term" value="C:cytoplasm"/>
    <property type="evidence" value="ECO:0007669"/>
    <property type="project" value="TreeGrafter"/>
</dbReference>
<dbReference type="SUPFAM" id="SSF49493">
    <property type="entry name" value="HSP40/DnaJ peptide-binding domain"/>
    <property type="match status" value="2"/>
</dbReference>
<evidence type="ECO:0000313" key="4">
    <source>
        <dbReference type="Proteomes" id="UP001055025"/>
    </source>
</evidence>
<dbReference type="AlphaFoldDB" id="A0AAV5AYR7"/>